<proteinExistence type="predicted"/>
<dbReference type="CDD" id="cd00093">
    <property type="entry name" value="HTH_XRE"/>
    <property type="match status" value="1"/>
</dbReference>
<dbReference type="GO" id="GO:0003677">
    <property type="term" value="F:DNA binding"/>
    <property type="evidence" value="ECO:0007669"/>
    <property type="project" value="UniProtKB-KW"/>
</dbReference>
<dbReference type="InterPro" id="IPR050807">
    <property type="entry name" value="TransReg_Diox_bact_type"/>
</dbReference>
<name>A0A4Y7RGQ9_9FIRM</name>
<gene>
    <name evidence="3" type="primary">sinR_1</name>
    <name evidence="3" type="ORF">Psch_01739</name>
</gene>
<dbReference type="RefSeq" id="WP_190239886.1">
    <property type="nucleotide sequence ID" value="NZ_QFGA01000001.1"/>
</dbReference>
<dbReference type="InterPro" id="IPR001387">
    <property type="entry name" value="Cro/C1-type_HTH"/>
</dbReference>
<comment type="caution">
    <text evidence="3">The sequence shown here is derived from an EMBL/GenBank/DDBJ whole genome shotgun (WGS) entry which is preliminary data.</text>
</comment>
<sequence>MNYRLLGEKIKRLRRNKGLTQEALAEKTNLTPSYIGQIERGERKLSVETLVQIGNILGASFDYLLQSDPRAKYDSALDELAAAFRGRTQNEIKMIIEVGRTIFKHSK</sequence>
<reference evidence="3 4" key="1">
    <citation type="journal article" date="2018" name="Environ. Microbiol.">
        <title>Novel energy conservation strategies and behaviour of Pelotomaculum schinkii driving syntrophic propionate catabolism.</title>
        <authorList>
            <person name="Hidalgo-Ahumada C.A.P."/>
            <person name="Nobu M.K."/>
            <person name="Narihiro T."/>
            <person name="Tamaki H."/>
            <person name="Liu W.T."/>
            <person name="Kamagata Y."/>
            <person name="Stams A.J.M."/>
            <person name="Imachi H."/>
            <person name="Sousa D.Z."/>
        </authorList>
    </citation>
    <scope>NUCLEOTIDE SEQUENCE [LARGE SCALE GENOMIC DNA]</scope>
    <source>
        <strain evidence="3 4">HH</strain>
    </source>
</reference>
<dbReference type="Pfam" id="PF01381">
    <property type="entry name" value="HTH_3"/>
    <property type="match status" value="1"/>
</dbReference>
<dbReference type="PANTHER" id="PTHR46797">
    <property type="entry name" value="HTH-TYPE TRANSCRIPTIONAL REGULATOR"/>
    <property type="match status" value="1"/>
</dbReference>
<keyword evidence="1" id="KW-0238">DNA-binding</keyword>
<feature type="domain" description="HTH cro/C1-type" evidence="2">
    <location>
        <begin position="10"/>
        <end position="64"/>
    </location>
</feature>
<protein>
    <submittedName>
        <fullName evidence="3">HTH-type transcriptional regulator SinR</fullName>
    </submittedName>
</protein>
<evidence type="ECO:0000313" key="4">
    <source>
        <dbReference type="Proteomes" id="UP000298324"/>
    </source>
</evidence>
<dbReference type="SMART" id="SM00530">
    <property type="entry name" value="HTH_XRE"/>
    <property type="match status" value="1"/>
</dbReference>
<dbReference type="InterPro" id="IPR010982">
    <property type="entry name" value="Lambda_DNA-bd_dom_sf"/>
</dbReference>
<evidence type="ECO:0000259" key="2">
    <source>
        <dbReference type="PROSITE" id="PS50943"/>
    </source>
</evidence>
<dbReference type="SUPFAM" id="SSF47413">
    <property type="entry name" value="lambda repressor-like DNA-binding domains"/>
    <property type="match status" value="1"/>
</dbReference>
<dbReference type="Gene3D" id="1.10.260.40">
    <property type="entry name" value="lambda repressor-like DNA-binding domains"/>
    <property type="match status" value="1"/>
</dbReference>
<accession>A0A4Y7RGQ9</accession>
<dbReference type="GO" id="GO:0005829">
    <property type="term" value="C:cytosol"/>
    <property type="evidence" value="ECO:0007669"/>
    <property type="project" value="TreeGrafter"/>
</dbReference>
<dbReference type="PROSITE" id="PS50943">
    <property type="entry name" value="HTH_CROC1"/>
    <property type="match status" value="1"/>
</dbReference>
<evidence type="ECO:0000256" key="1">
    <source>
        <dbReference type="ARBA" id="ARBA00023125"/>
    </source>
</evidence>
<organism evidence="3 4">
    <name type="scientific">Pelotomaculum schinkii</name>
    <dbReference type="NCBI Taxonomy" id="78350"/>
    <lineage>
        <taxon>Bacteria</taxon>
        <taxon>Bacillati</taxon>
        <taxon>Bacillota</taxon>
        <taxon>Clostridia</taxon>
        <taxon>Eubacteriales</taxon>
        <taxon>Desulfotomaculaceae</taxon>
        <taxon>Pelotomaculum</taxon>
    </lineage>
</organism>
<evidence type="ECO:0000313" key="3">
    <source>
        <dbReference type="EMBL" id="TEB08184.1"/>
    </source>
</evidence>
<keyword evidence="4" id="KW-1185">Reference proteome</keyword>
<dbReference type="EMBL" id="QFGA01000001">
    <property type="protein sequence ID" value="TEB08184.1"/>
    <property type="molecule type" value="Genomic_DNA"/>
</dbReference>
<dbReference type="GO" id="GO:0003700">
    <property type="term" value="F:DNA-binding transcription factor activity"/>
    <property type="evidence" value="ECO:0007669"/>
    <property type="project" value="TreeGrafter"/>
</dbReference>
<dbReference type="PANTHER" id="PTHR46797:SF1">
    <property type="entry name" value="METHYLPHOSPHONATE SYNTHASE"/>
    <property type="match status" value="1"/>
</dbReference>
<dbReference type="Proteomes" id="UP000298324">
    <property type="component" value="Unassembled WGS sequence"/>
</dbReference>
<dbReference type="AlphaFoldDB" id="A0A4Y7RGQ9"/>